<proteinExistence type="predicted"/>
<keyword evidence="5 7" id="KW-1133">Transmembrane helix</keyword>
<keyword evidence="6 7" id="KW-0472">Membrane</keyword>
<feature type="transmembrane region" description="Helical" evidence="7">
    <location>
        <begin position="394"/>
        <end position="417"/>
    </location>
</feature>
<dbReference type="Gene3D" id="1.20.1740.10">
    <property type="entry name" value="Amino acid/polyamine transporter I"/>
    <property type="match status" value="1"/>
</dbReference>
<feature type="transmembrane region" description="Helical" evidence="7">
    <location>
        <begin position="197"/>
        <end position="218"/>
    </location>
</feature>
<evidence type="ECO:0000313" key="10">
    <source>
        <dbReference type="Proteomes" id="UP000266552"/>
    </source>
</evidence>
<dbReference type="InterPro" id="IPR004841">
    <property type="entry name" value="AA-permease/SLC12A_dom"/>
</dbReference>
<evidence type="ECO:0000256" key="7">
    <source>
        <dbReference type="SAM" id="Phobius"/>
    </source>
</evidence>
<dbReference type="RefSeq" id="WP_119848434.1">
    <property type="nucleotide sequence ID" value="NZ_CP032412.1"/>
</dbReference>
<feature type="transmembrane region" description="Helical" evidence="7">
    <location>
        <begin position="281"/>
        <end position="302"/>
    </location>
</feature>
<sequence length="451" mass="49040">MAIQDGDSLQKKLRPRHISFMAMGGVIGTGIFKGSAETIGLAGPGVIFSYIFAGLLLLVVMGAMTEMATVYPGRNMKDFVRQAFGERVSFVMGWMYCFMWLSVCVIEVIAAGSFLQYWFPDVPLWMLSLASAALIILINMMSVGSFGEVEFWLAGIKIAMIIIFIVLGSLLMFGVIPSSDAPYLHNFTAHGGFLPNGWFAIFSALLVVTFSYGGSELIGLTLTETEHADKILPKVVRNFILRVILFFTLPILIICGLIPWNQLGGEASPFVQVLSATGLQGTAHIMNFILVTAVLSAANSGIYGATRMIYSMAAAGEAPKSLAKTTNKGIPLNTLKLCAIILLAGSLLGLIAQDQLFRVLMAVPGFVVVLVWICICFSQLKLRKVYPKQPSFKVWGFPYITGVTALCLSVIAVLFLIDGQNRVSISVCLSVLLLLVVWSIMKFKKRAEADN</sequence>
<evidence type="ECO:0000313" key="9">
    <source>
        <dbReference type="EMBL" id="AYB44545.1"/>
    </source>
</evidence>
<dbReference type="KEGG" id="plw:D5F53_15260"/>
<feature type="transmembrane region" description="Helical" evidence="7">
    <location>
        <begin position="18"/>
        <end position="35"/>
    </location>
</feature>
<keyword evidence="4" id="KW-0029">Amino-acid transport</keyword>
<dbReference type="Pfam" id="PF00324">
    <property type="entry name" value="AA_permease"/>
    <property type="match status" value="1"/>
</dbReference>
<feature type="transmembrane region" description="Helical" evidence="7">
    <location>
        <begin position="93"/>
        <end position="119"/>
    </location>
</feature>
<comment type="subcellular location">
    <subcellularLocation>
        <location evidence="1">Membrane</location>
        <topology evidence="1">Multi-pass membrane protein</topology>
    </subcellularLocation>
</comment>
<evidence type="ECO:0000256" key="2">
    <source>
        <dbReference type="ARBA" id="ARBA00022448"/>
    </source>
</evidence>
<dbReference type="AlphaFoldDB" id="A0A385TTT8"/>
<evidence type="ECO:0000256" key="3">
    <source>
        <dbReference type="ARBA" id="ARBA00022692"/>
    </source>
</evidence>
<evidence type="ECO:0000256" key="5">
    <source>
        <dbReference type="ARBA" id="ARBA00022989"/>
    </source>
</evidence>
<feature type="domain" description="Amino acid permease/ SLC12A" evidence="8">
    <location>
        <begin position="17"/>
        <end position="447"/>
    </location>
</feature>
<evidence type="ECO:0000256" key="1">
    <source>
        <dbReference type="ARBA" id="ARBA00004141"/>
    </source>
</evidence>
<evidence type="ECO:0000256" key="4">
    <source>
        <dbReference type="ARBA" id="ARBA00022970"/>
    </source>
</evidence>
<accession>A0A385TTT8</accession>
<dbReference type="EMBL" id="CP032412">
    <property type="protein sequence ID" value="AYB44545.1"/>
    <property type="molecule type" value="Genomic_DNA"/>
</dbReference>
<evidence type="ECO:0000259" key="8">
    <source>
        <dbReference type="Pfam" id="PF00324"/>
    </source>
</evidence>
<name>A0A385TTT8_PAELA</name>
<keyword evidence="10" id="KW-1185">Reference proteome</keyword>
<dbReference type="GO" id="GO:0016020">
    <property type="term" value="C:membrane"/>
    <property type="evidence" value="ECO:0007669"/>
    <property type="project" value="UniProtKB-SubCell"/>
</dbReference>
<dbReference type="Proteomes" id="UP000266552">
    <property type="component" value="Chromosome"/>
</dbReference>
<dbReference type="GO" id="GO:0055085">
    <property type="term" value="P:transmembrane transport"/>
    <property type="evidence" value="ECO:0007669"/>
    <property type="project" value="InterPro"/>
</dbReference>
<feature type="transmembrane region" description="Helical" evidence="7">
    <location>
        <begin position="47"/>
        <end position="72"/>
    </location>
</feature>
<feature type="transmembrane region" description="Helical" evidence="7">
    <location>
        <begin position="158"/>
        <end position="177"/>
    </location>
</feature>
<dbReference type="PIRSF" id="PIRSF006060">
    <property type="entry name" value="AA_transporter"/>
    <property type="match status" value="1"/>
</dbReference>
<feature type="transmembrane region" description="Helical" evidence="7">
    <location>
        <begin position="239"/>
        <end position="261"/>
    </location>
</feature>
<feature type="transmembrane region" description="Helical" evidence="7">
    <location>
        <begin position="359"/>
        <end position="382"/>
    </location>
</feature>
<keyword evidence="2" id="KW-0813">Transport</keyword>
<dbReference type="GO" id="GO:0006865">
    <property type="term" value="P:amino acid transport"/>
    <property type="evidence" value="ECO:0007669"/>
    <property type="project" value="UniProtKB-KW"/>
</dbReference>
<feature type="transmembrane region" description="Helical" evidence="7">
    <location>
        <begin position="125"/>
        <end position="146"/>
    </location>
</feature>
<protein>
    <submittedName>
        <fullName evidence="9">Amino acid permease</fullName>
    </submittedName>
</protein>
<evidence type="ECO:0000256" key="6">
    <source>
        <dbReference type="ARBA" id="ARBA00023136"/>
    </source>
</evidence>
<reference evidence="9 10" key="1">
    <citation type="submission" date="2018-09" db="EMBL/GenBank/DDBJ databases">
        <title>Genome Sequence of Paenibacillus lautus Strain E7593-69, Azo Dye-Degrading Bacteria, Isolated from Commercial Tattoo Inks.</title>
        <authorList>
            <person name="Nho S.W."/>
            <person name="Kim S.-J."/>
            <person name="Kweon O."/>
            <person name="Cerniglia C.E."/>
        </authorList>
    </citation>
    <scope>NUCLEOTIDE SEQUENCE [LARGE SCALE GENOMIC DNA]</scope>
    <source>
        <strain evidence="9 10">E7593-69</strain>
    </source>
</reference>
<feature type="transmembrane region" description="Helical" evidence="7">
    <location>
        <begin position="334"/>
        <end position="353"/>
    </location>
</feature>
<dbReference type="FunFam" id="1.20.1740.10:FF:000001">
    <property type="entry name" value="Amino acid permease"/>
    <property type="match status" value="1"/>
</dbReference>
<dbReference type="PANTHER" id="PTHR43495">
    <property type="entry name" value="GABA PERMEASE"/>
    <property type="match status" value="1"/>
</dbReference>
<gene>
    <name evidence="9" type="ORF">D5F53_15260</name>
</gene>
<feature type="transmembrane region" description="Helical" evidence="7">
    <location>
        <begin position="423"/>
        <end position="441"/>
    </location>
</feature>
<organism evidence="9 10">
    <name type="scientific">Paenibacillus lautus</name>
    <name type="common">Bacillus lautus</name>
    <dbReference type="NCBI Taxonomy" id="1401"/>
    <lineage>
        <taxon>Bacteria</taxon>
        <taxon>Bacillati</taxon>
        <taxon>Bacillota</taxon>
        <taxon>Bacilli</taxon>
        <taxon>Bacillales</taxon>
        <taxon>Paenibacillaceae</taxon>
        <taxon>Paenibacillus</taxon>
    </lineage>
</organism>
<dbReference type="PANTHER" id="PTHR43495:SF5">
    <property type="entry name" value="GAMMA-AMINOBUTYRIC ACID PERMEASE"/>
    <property type="match status" value="1"/>
</dbReference>
<keyword evidence="3 7" id="KW-0812">Transmembrane</keyword>